<dbReference type="AlphaFoldDB" id="A0A259TYS0"/>
<evidence type="ECO:0000313" key="2">
    <source>
        <dbReference type="EMBL" id="OZC02724.1"/>
    </source>
</evidence>
<dbReference type="InParanoid" id="A0A259TYS0"/>
<dbReference type="InterPro" id="IPR000253">
    <property type="entry name" value="FHA_dom"/>
</dbReference>
<reference evidence="2 3" key="1">
    <citation type="submission" date="2016-11" db="EMBL/GenBank/DDBJ databases">
        <title>Study of marine rhodopsin-containing bacteria.</title>
        <authorList>
            <person name="Yoshizawa S."/>
            <person name="Kumagai Y."/>
            <person name="Kogure K."/>
        </authorList>
    </citation>
    <scope>NUCLEOTIDE SEQUENCE [LARGE SCALE GENOMIC DNA]</scope>
    <source>
        <strain evidence="2 3">SG-29</strain>
    </source>
</reference>
<dbReference type="InterPro" id="IPR008984">
    <property type="entry name" value="SMAD_FHA_dom_sf"/>
</dbReference>
<dbReference type="PROSITE" id="PS50006">
    <property type="entry name" value="FHA_DOMAIN"/>
    <property type="match status" value="1"/>
</dbReference>
<dbReference type="Gene3D" id="2.60.200.20">
    <property type="match status" value="1"/>
</dbReference>
<comment type="caution">
    <text evidence="2">The sequence shown here is derived from an EMBL/GenBank/DDBJ whole genome shotgun (WGS) entry which is preliminary data.</text>
</comment>
<protein>
    <recommendedName>
        <fullName evidence="1">FHA domain-containing protein</fullName>
    </recommendedName>
</protein>
<sequence>MQTLTLRWSHRSHHHERAFAQGQSAVIGRDPACDVSLPADDRTVHRRHAEIIWDGGAPSIRVIGQNGARVDSHAGKLRQGETARLAATDRIRIGASEIEAVYHRATAGPRKLRCHNCNRVQDYAPEGMCVHCGFALASAETVFIQE</sequence>
<dbReference type="SUPFAM" id="SSF49879">
    <property type="entry name" value="SMAD/FHA domain"/>
    <property type="match status" value="1"/>
</dbReference>
<accession>A0A259TYS0</accession>
<evidence type="ECO:0000313" key="3">
    <source>
        <dbReference type="Proteomes" id="UP000216446"/>
    </source>
</evidence>
<feature type="domain" description="FHA" evidence="1">
    <location>
        <begin position="25"/>
        <end position="71"/>
    </location>
</feature>
<dbReference type="RefSeq" id="WP_094547255.1">
    <property type="nucleotide sequence ID" value="NZ_MQWB01000001.1"/>
</dbReference>
<dbReference type="EMBL" id="MQWB01000001">
    <property type="protein sequence ID" value="OZC02724.1"/>
    <property type="molecule type" value="Genomic_DNA"/>
</dbReference>
<gene>
    <name evidence="2" type="ORF">BSZ36_06900</name>
</gene>
<evidence type="ECO:0000259" key="1">
    <source>
        <dbReference type="PROSITE" id="PS50006"/>
    </source>
</evidence>
<keyword evidence="3" id="KW-1185">Reference proteome</keyword>
<dbReference type="Pfam" id="PF00498">
    <property type="entry name" value="FHA"/>
    <property type="match status" value="1"/>
</dbReference>
<organism evidence="2 3">
    <name type="scientific">Rubricoccus marinus</name>
    <dbReference type="NCBI Taxonomy" id="716817"/>
    <lineage>
        <taxon>Bacteria</taxon>
        <taxon>Pseudomonadati</taxon>
        <taxon>Rhodothermota</taxon>
        <taxon>Rhodothermia</taxon>
        <taxon>Rhodothermales</taxon>
        <taxon>Rubricoccaceae</taxon>
        <taxon>Rubricoccus</taxon>
    </lineage>
</organism>
<name>A0A259TYS0_9BACT</name>
<dbReference type="Proteomes" id="UP000216446">
    <property type="component" value="Unassembled WGS sequence"/>
</dbReference>
<proteinExistence type="predicted"/>
<dbReference type="OrthoDB" id="9815925at2"/>
<dbReference type="CDD" id="cd00060">
    <property type="entry name" value="FHA"/>
    <property type="match status" value="1"/>
</dbReference>